<proteinExistence type="predicted"/>
<reference evidence="4" key="2">
    <citation type="submission" date="2020-11" db="EMBL/GenBank/DDBJ databases">
        <authorList>
            <person name="McCartney M.A."/>
            <person name="Auch B."/>
            <person name="Kono T."/>
            <person name="Mallez S."/>
            <person name="Becker A."/>
            <person name="Gohl D.M."/>
            <person name="Silverstein K.A.T."/>
            <person name="Koren S."/>
            <person name="Bechman K.B."/>
            <person name="Herman A."/>
            <person name="Abrahante J.E."/>
            <person name="Garbe J."/>
        </authorList>
    </citation>
    <scope>NUCLEOTIDE SEQUENCE</scope>
    <source>
        <strain evidence="4">Duluth1</strain>
        <tissue evidence="4">Whole animal</tissue>
    </source>
</reference>
<reference evidence="4" key="1">
    <citation type="journal article" date="2019" name="bioRxiv">
        <title>The Genome of the Zebra Mussel, Dreissena polymorpha: A Resource for Invasive Species Research.</title>
        <authorList>
            <person name="McCartney M.A."/>
            <person name="Auch B."/>
            <person name="Kono T."/>
            <person name="Mallez S."/>
            <person name="Zhang Y."/>
            <person name="Obille A."/>
            <person name="Becker A."/>
            <person name="Abrahante J.E."/>
            <person name="Garbe J."/>
            <person name="Badalamenti J.P."/>
            <person name="Herman A."/>
            <person name="Mangelson H."/>
            <person name="Liachko I."/>
            <person name="Sullivan S."/>
            <person name="Sone E.D."/>
            <person name="Koren S."/>
            <person name="Silverstein K.A.T."/>
            <person name="Beckman K.B."/>
            <person name="Gohl D.M."/>
        </authorList>
    </citation>
    <scope>NUCLEOTIDE SEQUENCE</scope>
    <source>
        <strain evidence="4">Duluth1</strain>
        <tissue evidence="4">Whole animal</tissue>
    </source>
</reference>
<keyword evidence="2" id="KW-0964">Secreted</keyword>
<dbReference type="InterPro" id="IPR008983">
    <property type="entry name" value="Tumour_necrosis_fac-like_dom"/>
</dbReference>
<gene>
    <name evidence="4" type="ORF">DPMN_182111</name>
</gene>
<dbReference type="PRINTS" id="PR00007">
    <property type="entry name" value="COMPLEMNTC1Q"/>
</dbReference>
<evidence type="ECO:0000259" key="3">
    <source>
        <dbReference type="PROSITE" id="PS50871"/>
    </source>
</evidence>
<evidence type="ECO:0000313" key="4">
    <source>
        <dbReference type="EMBL" id="KAH3747682.1"/>
    </source>
</evidence>
<evidence type="ECO:0000256" key="2">
    <source>
        <dbReference type="ARBA" id="ARBA00022525"/>
    </source>
</evidence>
<protein>
    <recommendedName>
        <fullName evidence="3">C1q domain-containing protein</fullName>
    </recommendedName>
</protein>
<dbReference type="Pfam" id="PF00386">
    <property type="entry name" value="C1q"/>
    <property type="match status" value="1"/>
</dbReference>
<dbReference type="Proteomes" id="UP000828390">
    <property type="component" value="Unassembled WGS sequence"/>
</dbReference>
<dbReference type="Gene3D" id="2.60.120.40">
    <property type="match status" value="1"/>
</dbReference>
<dbReference type="GO" id="GO:0005576">
    <property type="term" value="C:extracellular region"/>
    <property type="evidence" value="ECO:0007669"/>
    <property type="project" value="UniProtKB-SubCell"/>
</dbReference>
<dbReference type="EMBL" id="JAIWYP010000010">
    <property type="protein sequence ID" value="KAH3747682.1"/>
    <property type="molecule type" value="Genomic_DNA"/>
</dbReference>
<dbReference type="InterPro" id="IPR001073">
    <property type="entry name" value="C1q_dom"/>
</dbReference>
<comment type="subcellular location">
    <subcellularLocation>
        <location evidence="1">Secreted</location>
    </subcellularLocation>
</comment>
<accession>A0A9D4DGI5</accession>
<evidence type="ECO:0000313" key="5">
    <source>
        <dbReference type="Proteomes" id="UP000828390"/>
    </source>
</evidence>
<evidence type="ECO:0000256" key="1">
    <source>
        <dbReference type="ARBA" id="ARBA00004613"/>
    </source>
</evidence>
<sequence length="162" mass="17566">MLLLLVATIGLVAGQEVHNVAFSAGLTHDQAILHAETVVYDRVFVNVGRAYNTRTGVFTCPTPGVYVFQFHSLTHLDKSTWLELYKNSAYMASIYGHTAADYASGGNSVVLNLVKGDTVYVKAVDNSYGIDTNLYGQPNEVYSTFSGYMIAPVFSEAPVVGK</sequence>
<name>A0A9D4DGI5_DREPO</name>
<dbReference type="SUPFAM" id="SSF49842">
    <property type="entry name" value="TNF-like"/>
    <property type="match status" value="1"/>
</dbReference>
<comment type="caution">
    <text evidence="4">The sequence shown here is derived from an EMBL/GenBank/DDBJ whole genome shotgun (WGS) entry which is preliminary data.</text>
</comment>
<dbReference type="PANTHER" id="PTHR15427">
    <property type="entry name" value="EMILIN ELASTIN MICROFIBRIL INTERFACE-LOCATED PROTEIN ELASTIN MICROFIBRIL INTERFACER"/>
    <property type="match status" value="1"/>
</dbReference>
<dbReference type="PANTHER" id="PTHR15427:SF50">
    <property type="entry name" value="COMPLEMENT C1Q TUMOR NECROSIS FACTOR-RELATED PROTEIN 2-LIKE"/>
    <property type="match status" value="1"/>
</dbReference>
<dbReference type="SMART" id="SM00110">
    <property type="entry name" value="C1Q"/>
    <property type="match status" value="1"/>
</dbReference>
<keyword evidence="5" id="KW-1185">Reference proteome</keyword>
<dbReference type="PROSITE" id="PS50871">
    <property type="entry name" value="C1Q"/>
    <property type="match status" value="1"/>
</dbReference>
<dbReference type="AlphaFoldDB" id="A0A9D4DGI5"/>
<organism evidence="4 5">
    <name type="scientific">Dreissena polymorpha</name>
    <name type="common">Zebra mussel</name>
    <name type="synonym">Mytilus polymorpha</name>
    <dbReference type="NCBI Taxonomy" id="45954"/>
    <lineage>
        <taxon>Eukaryota</taxon>
        <taxon>Metazoa</taxon>
        <taxon>Spiralia</taxon>
        <taxon>Lophotrochozoa</taxon>
        <taxon>Mollusca</taxon>
        <taxon>Bivalvia</taxon>
        <taxon>Autobranchia</taxon>
        <taxon>Heteroconchia</taxon>
        <taxon>Euheterodonta</taxon>
        <taxon>Imparidentia</taxon>
        <taxon>Neoheterodontei</taxon>
        <taxon>Myida</taxon>
        <taxon>Dreissenoidea</taxon>
        <taxon>Dreissenidae</taxon>
        <taxon>Dreissena</taxon>
    </lineage>
</organism>
<dbReference type="InterPro" id="IPR050392">
    <property type="entry name" value="Collagen/C1q_domain"/>
</dbReference>
<feature type="domain" description="C1q" evidence="3">
    <location>
        <begin position="15"/>
        <end position="156"/>
    </location>
</feature>